<dbReference type="Pfam" id="PF00753">
    <property type="entry name" value="Lactamase_B"/>
    <property type="match status" value="1"/>
</dbReference>
<dbReference type="Pfam" id="PF17778">
    <property type="entry name" value="WHD_BLACT"/>
    <property type="match status" value="1"/>
</dbReference>
<proteinExistence type="predicted"/>
<keyword evidence="2" id="KW-0378">Hydrolase</keyword>
<comment type="caution">
    <text evidence="2">The sequence shown here is derived from an EMBL/GenBank/DDBJ whole genome shotgun (WGS) entry which is preliminary data.</text>
</comment>
<accession>A0A545UA35</accession>
<dbReference type="CDD" id="cd16278">
    <property type="entry name" value="metallo-hydrolase-like_MBL-fold"/>
    <property type="match status" value="1"/>
</dbReference>
<organism evidence="2 3">
    <name type="scientific">Exilibacterium tricleocarpae</name>
    <dbReference type="NCBI Taxonomy" id="2591008"/>
    <lineage>
        <taxon>Bacteria</taxon>
        <taxon>Pseudomonadati</taxon>
        <taxon>Pseudomonadota</taxon>
        <taxon>Gammaproteobacteria</taxon>
        <taxon>Cellvibrionales</taxon>
        <taxon>Cellvibrionaceae</taxon>
        <taxon>Exilibacterium</taxon>
    </lineage>
</organism>
<evidence type="ECO:0000259" key="1">
    <source>
        <dbReference type="SMART" id="SM00849"/>
    </source>
</evidence>
<reference evidence="2 3" key="1">
    <citation type="submission" date="2019-06" db="EMBL/GenBank/DDBJ databases">
        <title>Whole genome sequence for Cellvibrionaceae sp. R142.</title>
        <authorList>
            <person name="Wang G."/>
        </authorList>
    </citation>
    <scope>NUCLEOTIDE SEQUENCE [LARGE SCALE GENOMIC DNA]</scope>
    <source>
        <strain evidence="2 3">R142</strain>
    </source>
</reference>
<evidence type="ECO:0000313" key="2">
    <source>
        <dbReference type="EMBL" id="TQV86338.1"/>
    </source>
</evidence>
<dbReference type="OrthoDB" id="9784009at2"/>
<dbReference type="InterPro" id="IPR001279">
    <property type="entry name" value="Metallo-B-lactamas"/>
</dbReference>
<feature type="domain" description="Metallo-beta-lactamase" evidence="1">
    <location>
        <begin position="5"/>
        <end position="167"/>
    </location>
</feature>
<dbReference type="PANTHER" id="PTHR23131">
    <property type="entry name" value="ENDORIBONUCLEASE LACTB2"/>
    <property type="match status" value="1"/>
</dbReference>
<dbReference type="EMBL" id="VHSG01000002">
    <property type="protein sequence ID" value="TQV86338.1"/>
    <property type="molecule type" value="Genomic_DNA"/>
</dbReference>
<protein>
    <submittedName>
        <fullName evidence="2">MBL fold metallo-hydrolase</fullName>
    </submittedName>
</protein>
<sequence length="262" mass="28993">MTGPGTNTYLVGREQVAVIDPGPALDSHLDVILAAAGERLRWVLVTHTHPDHSPGARRLREATGAELIGAVMADDGHQDQSFVPDQPLVEDWVLHARDFTLQAVATPGHVGNHFCFYLPQEHTLFTGDHIMQGATVVIVPPSGDMAAYIASLEKLKHLPLQRLAPAHGHLMGEAARVVDELVRHRLSREDKVIKALAQSGQASLDQLLETVYDDVDPRLLRVAKVSLWAHLLKLEKEARASKHAEAHWLFGEELWELIEHRS</sequence>
<dbReference type="Proteomes" id="UP000319732">
    <property type="component" value="Unassembled WGS sequence"/>
</dbReference>
<name>A0A545UA35_9GAMM</name>
<dbReference type="GO" id="GO:0016787">
    <property type="term" value="F:hydrolase activity"/>
    <property type="evidence" value="ECO:0007669"/>
    <property type="project" value="UniProtKB-KW"/>
</dbReference>
<dbReference type="InterPro" id="IPR041516">
    <property type="entry name" value="LACTB2_WH"/>
</dbReference>
<dbReference type="SMART" id="SM00849">
    <property type="entry name" value="Lactamase_B"/>
    <property type="match status" value="1"/>
</dbReference>
<dbReference type="Gene3D" id="3.60.15.10">
    <property type="entry name" value="Ribonuclease Z/Hydroxyacylglutathione hydrolase-like"/>
    <property type="match status" value="1"/>
</dbReference>
<dbReference type="InterPro" id="IPR050662">
    <property type="entry name" value="Sec-metab_biosynth-thioest"/>
</dbReference>
<dbReference type="Gene3D" id="1.10.10.10">
    <property type="entry name" value="Winged helix-like DNA-binding domain superfamily/Winged helix DNA-binding domain"/>
    <property type="match status" value="1"/>
</dbReference>
<dbReference type="InterPro" id="IPR036388">
    <property type="entry name" value="WH-like_DNA-bd_sf"/>
</dbReference>
<gene>
    <name evidence="2" type="ORF">FKG94_01825</name>
</gene>
<keyword evidence="3" id="KW-1185">Reference proteome</keyword>
<evidence type="ECO:0000313" key="3">
    <source>
        <dbReference type="Proteomes" id="UP000319732"/>
    </source>
</evidence>
<dbReference type="PANTHER" id="PTHR23131:SF0">
    <property type="entry name" value="ENDORIBONUCLEASE LACTB2"/>
    <property type="match status" value="1"/>
</dbReference>
<dbReference type="InterPro" id="IPR036866">
    <property type="entry name" value="RibonucZ/Hydroxyglut_hydro"/>
</dbReference>
<dbReference type="SUPFAM" id="SSF56281">
    <property type="entry name" value="Metallo-hydrolase/oxidoreductase"/>
    <property type="match status" value="1"/>
</dbReference>
<dbReference type="AlphaFoldDB" id="A0A545UA35"/>